<evidence type="ECO:0000313" key="2">
    <source>
        <dbReference type="EMBL" id="EDO05208.1"/>
    </source>
</evidence>
<evidence type="ECO:0000256" key="1">
    <source>
        <dbReference type="SAM" id="SignalP"/>
    </source>
</evidence>
<keyword evidence="3" id="KW-1185">Reference proteome</keyword>
<dbReference type="RefSeq" id="XP_001608776.1">
    <property type="nucleotide sequence ID" value="XM_001608726.1"/>
</dbReference>
<dbReference type="EMBL" id="AAXT01000006">
    <property type="protein sequence ID" value="EDO05208.1"/>
    <property type="molecule type" value="Genomic_DNA"/>
</dbReference>
<dbReference type="VEuPathDB" id="PiroplasmaDB:BBOV_I001150"/>
<dbReference type="Pfam" id="PF23537">
    <property type="entry name" value="Microp_apicomplexa_22"/>
    <property type="match status" value="1"/>
</dbReference>
<feature type="chain" id="PRO_5002707040" description="Secreted protein" evidence="1">
    <location>
        <begin position="25"/>
        <end position="72"/>
    </location>
</feature>
<keyword evidence="1" id="KW-0732">Signal</keyword>
<comment type="caution">
    <text evidence="2">The sequence shown here is derived from an EMBL/GenBank/DDBJ whole genome shotgun (WGS) entry which is preliminary data.</text>
</comment>
<name>A7AXD5_BABBO</name>
<evidence type="ECO:0000313" key="3">
    <source>
        <dbReference type="Proteomes" id="UP000002173"/>
    </source>
</evidence>
<reference evidence="3" key="2">
    <citation type="journal article" date="2020" name="Data Brief">
        <title>Transcriptome dataset of Babesia bovis life stages within vertebrate and invertebrate hosts.</title>
        <authorList>
            <person name="Ueti M.W."/>
            <person name="Johnson W.C."/>
            <person name="Kappmeyer L.S."/>
            <person name="Herndon D.R."/>
            <person name="Mousel M.R."/>
            <person name="Reif K.E."/>
            <person name="Taus N.S."/>
            <person name="Ifeonu O.O."/>
            <person name="Silva J.C."/>
            <person name="Suarez C.E."/>
            <person name="Brayton K.A."/>
        </authorList>
    </citation>
    <scope>NUCLEOTIDE SEQUENCE [LARGE SCALE GENOMIC DNA]</scope>
</reference>
<proteinExistence type="predicted"/>
<feature type="signal peptide" evidence="1">
    <location>
        <begin position="1"/>
        <end position="24"/>
    </location>
</feature>
<dbReference type="Proteomes" id="UP000002173">
    <property type="component" value="Unassembled WGS sequence"/>
</dbReference>
<gene>
    <name evidence="2" type="ORF">BBOV_I001150</name>
</gene>
<sequence>MLYIIKIPAPILAMMFLNTLLARATTVPTLLYRTPPNECTEYLCQLVYIGPYHCSTTMVVLCQDPEHPSLLD</sequence>
<dbReference type="KEGG" id="bbo:BBOV_I001150"/>
<protein>
    <recommendedName>
        <fullName evidence="4">Secreted protein</fullName>
    </recommendedName>
</protein>
<evidence type="ECO:0008006" key="4">
    <source>
        <dbReference type="Google" id="ProtNLM"/>
    </source>
</evidence>
<dbReference type="InParanoid" id="A7AXD5"/>
<reference evidence="3" key="3">
    <citation type="journal article" date="2021" name="Int. J. Parasitol.">
        <title>Comparative analysis of gene expression between Babesia bovis blood stages and kinetes allowed by improved genome annotation.</title>
        <authorList>
            <person name="Ueti M.W."/>
            <person name="Johnson W.C."/>
            <person name="Kappmeyer L.S."/>
            <person name="Herndon D.R."/>
            <person name="Mousel M.R."/>
            <person name="Reif K.E."/>
            <person name="Taus N.S."/>
            <person name="Ifeonu O.O."/>
            <person name="Silva J.C."/>
            <person name="Suarez C.E."/>
            <person name="Brayton K.A."/>
        </authorList>
    </citation>
    <scope>NUCLEOTIDE SEQUENCE [LARGE SCALE GENOMIC DNA]</scope>
</reference>
<dbReference type="AlphaFoldDB" id="A7AXD5"/>
<accession>A7AXD5</accession>
<organism evidence="2 3">
    <name type="scientific">Babesia bovis</name>
    <dbReference type="NCBI Taxonomy" id="5865"/>
    <lineage>
        <taxon>Eukaryota</taxon>
        <taxon>Sar</taxon>
        <taxon>Alveolata</taxon>
        <taxon>Apicomplexa</taxon>
        <taxon>Aconoidasida</taxon>
        <taxon>Piroplasmida</taxon>
        <taxon>Babesiidae</taxon>
        <taxon>Babesia</taxon>
    </lineage>
</organism>
<reference evidence="2 3" key="1">
    <citation type="journal article" date="2007" name="PLoS Pathog.">
        <title>Genome sequence of Babesia bovis and comparative analysis of apicomplexan hemoprotozoa.</title>
        <authorList>
            <person name="Brayton K.A."/>
            <person name="Lau A.O.T."/>
            <person name="Herndon D.R."/>
            <person name="Hannick L."/>
            <person name="Kappmeyer L.S."/>
            <person name="Berens S.J."/>
            <person name="Bidwell S.L."/>
            <person name="Brown W.C."/>
            <person name="Crabtree J."/>
            <person name="Fadrosh D."/>
            <person name="Feldblum T."/>
            <person name="Forberger H.A."/>
            <person name="Haas B.J."/>
            <person name="Howell J.M."/>
            <person name="Khouri H."/>
            <person name="Koo H."/>
            <person name="Mann D.J."/>
            <person name="Norimine J."/>
            <person name="Paulsen I.T."/>
            <person name="Radune D."/>
            <person name="Ren Q."/>
            <person name="Smith R.K. Jr."/>
            <person name="Suarez C.E."/>
            <person name="White O."/>
            <person name="Wortman J.R."/>
            <person name="Knowles D.P. Jr."/>
            <person name="McElwain T.F."/>
            <person name="Nene V.M."/>
        </authorList>
    </citation>
    <scope>NUCLEOTIDE SEQUENCE [LARGE SCALE GENOMIC DNA]</scope>
    <source>
        <strain evidence="2">T2Bo</strain>
    </source>
</reference>
<dbReference type="GeneID" id="5476859"/>